<evidence type="ECO:0000313" key="5">
    <source>
        <dbReference type="EMBL" id="MEY1662168.1"/>
    </source>
</evidence>
<organism evidence="5 6">
    <name type="scientific">Isoalcanivorax beigongshangi</name>
    <dbReference type="NCBI Taxonomy" id="3238810"/>
    <lineage>
        <taxon>Bacteria</taxon>
        <taxon>Pseudomonadati</taxon>
        <taxon>Pseudomonadota</taxon>
        <taxon>Gammaproteobacteria</taxon>
        <taxon>Oceanospirillales</taxon>
        <taxon>Alcanivoracaceae</taxon>
        <taxon>Isoalcanivorax</taxon>
    </lineage>
</organism>
<dbReference type="NCBIfam" id="TIGR01509">
    <property type="entry name" value="HAD-SF-IA-v3"/>
    <property type="match status" value="1"/>
</dbReference>
<accession>A0ABV4AH52</accession>
<dbReference type="InterPro" id="IPR023198">
    <property type="entry name" value="PGP-like_dom2"/>
</dbReference>
<dbReference type="SFLD" id="SFLDG01129">
    <property type="entry name" value="C1.5:_HAD__Beta-PGM__Phosphata"/>
    <property type="match status" value="1"/>
</dbReference>
<reference evidence="5 6" key="1">
    <citation type="submission" date="2024-07" db="EMBL/GenBank/DDBJ databases">
        <authorList>
            <person name="Ren Q."/>
        </authorList>
    </citation>
    <scope>NUCLEOTIDE SEQUENCE [LARGE SCALE GENOMIC DNA]</scope>
    <source>
        <strain evidence="5 6">REN37</strain>
    </source>
</reference>
<comment type="caution">
    <text evidence="5">The sequence shown here is derived from an EMBL/GenBank/DDBJ whole genome shotgun (WGS) entry which is preliminary data.</text>
</comment>
<keyword evidence="4" id="KW-0119">Carbohydrate metabolism</keyword>
<dbReference type="Gene3D" id="3.40.50.1000">
    <property type="entry name" value="HAD superfamily/HAD-like"/>
    <property type="match status" value="1"/>
</dbReference>
<gene>
    <name evidence="5" type="ORF">AB5I84_08415</name>
</gene>
<dbReference type="EMBL" id="JBGCUO010000001">
    <property type="protein sequence ID" value="MEY1662168.1"/>
    <property type="molecule type" value="Genomic_DNA"/>
</dbReference>
<dbReference type="InterPro" id="IPR041492">
    <property type="entry name" value="HAD_2"/>
</dbReference>
<dbReference type="PRINTS" id="PR00413">
    <property type="entry name" value="HADHALOGNASE"/>
</dbReference>
<name>A0ABV4AH52_9GAMM</name>
<sequence>MIKAVLFDLDGTLIDTAPDFVSVLNRLLAEDGRPTLPEALIRSEVSNGARAMVRLGFGIGPGEPGFDDQLKRFLDRYADHLAEDTCLFSGMDQVLAQLDAQHMPWGIVTNKPERFTTPVLAGLGLAERTGPVICPDHVRERKPDPEGLLLAAAQLGLAPQHCVYVGDHLRDIEAGRRAGMVTVGARYGYISADDDPQHWHADHYIDTPEQLLALLALEGV</sequence>
<protein>
    <submittedName>
        <fullName evidence="5">HAD-IA family hydrolase</fullName>
    </submittedName>
</protein>
<dbReference type="Pfam" id="PF13419">
    <property type="entry name" value="HAD_2"/>
    <property type="match status" value="1"/>
</dbReference>
<dbReference type="RefSeq" id="WP_369455409.1">
    <property type="nucleotide sequence ID" value="NZ_JBGCUO010000001.1"/>
</dbReference>
<keyword evidence="1" id="KW-0479">Metal-binding</keyword>
<keyword evidence="6" id="KW-1185">Reference proteome</keyword>
<evidence type="ECO:0000256" key="2">
    <source>
        <dbReference type="ARBA" id="ARBA00022801"/>
    </source>
</evidence>
<dbReference type="InterPro" id="IPR036412">
    <property type="entry name" value="HAD-like_sf"/>
</dbReference>
<dbReference type="InterPro" id="IPR006439">
    <property type="entry name" value="HAD-SF_hydro_IA"/>
</dbReference>
<evidence type="ECO:0000313" key="6">
    <source>
        <dbReference type="Proteomes" id="UP001562065"/>
    </source>
</evidence>
<dbReference type="InterPro" id="IPR023214">
    <property type="entry name" value="HAD_sf"/>
</dbReference>
<dbReference type="NCBIfam" id="TIGR01549">
    <property type="entry name" value="HAD-SF-IA-v1"/>
    <property type="match status" value="1"/>
</dbReference>
<dbReference type="PANTHER" id="PTHR43434">
    <property type="entry name" value="PHOSPHOGLYCOLATE PHOSPHATASE"/>
    <property type="match status" value="1"/>
</dbReference>
<proteinExistence type="predicted"/>
<dbReference type="Proteomes" id="UP001562065">
    <property type="component" value="Unassembled WGS sequence"/>
</dbReference>
<dbReference type="SFLD" id="SFLDG01135">
    <property type="entry name" value="C1.5.6:_HAD__Beta-PGM__Phospha"/>
    <property type="match status" value="1"/>
</dbReference>
<evidence type="ECO:0000256" key="1">
    <source>
        <dbReference type="ARBA" id="ARBA00022723"/>
    </source>
</evidence>
<dbReference type="InterPro" id="IPR050155">
    <property type="entry name" value="HAD-like_hydrolase_sf"/>
</dbReference>
<keyword evidence="2 5" id="KW-0378">Hydrolase</keyword>
<dbReference type="SFLD" id="SFLDS00003">
    <property type="entry name" value="Haloacid_Dehalogenase"/>
    <property type="match status" value="1"/>
</dbReference>
<evidence type="ECO:0000256" key="4">
    <source>
        <dbReference type="ARBA" id="ARBA00023277"/>
    </source>
</evidence>
<dbReference type="PANTHER" id="PTHR43434:SF23">
    <property type="entry name" value="PHOSPHOGLYCOLATE PHOSPHATASE"/>
    <property type="match status" value="1"/>
</dbReference>
<dbReference type="Gene3D" id="1.10.150.240">
    <property type="entry name" value="Putative phosphatase, domain 2"/>
    <property type="match status" value="1"/>
</dbReference>
<dbReference type="GO" id="GO:0016787">
    <property type="term" value="F:hydrolase activity"/>
    <property type="evidence" value="ECO:0007669"/>
    <property type="project" value="UniProtKB-KW"/>
</dbReference>
<keyword evidence="3" id="KW-0460">Magnesium</keyword>
<dbReference type="SUPFAM" id="SSF56784">
    <property type="entry name" value="HAD-like"/>
    <property type="match status" value="1"/>
</dbReference>
<evidence type="ECO:0000256" key="3">
    <source>
        <dbReference type="ARBA" id="ARBA00022842"/>
    </source>
</evidence>